<keyword evidence="4 6" id="KW-0378">Hydrolase</keyword>
<sequence length="278" mass="28625">MVESVAASDAARDGIDDAVAALAARPHVAVALDFDGVLAPLGSDPMAVRMVDGADAVLARIAAAPGMTLALVSGRRLPDILRLARPPRGTLLATSHGAEHSEVTGEGEDGPLAETTPAELDDDEARLLERLDDGLSTIASSASGVWVERKPYARALHTRQAAASDAEAAERAALAGPATLPGTHTITGKAVVEIAVVSVTKADGVAWVRETAARRAGVPDSEVALLFAGDDRTDEDALRALRPGDLGVKVGAGETAARLRVPDEAAVVDLLRRLLDAR</sequence>
<dbReference type="EMBL" id="RKHQ01000001">
    <property type="protein sequence ID" value="ROR96113.1"/>
    <property type="molecule type" value="Genomic_DNA"/>
</dbReference>
<dbReference type="EC" id="3.1.3.12" evidence="6"/>
<protein>
    <recommendedName>
        <fullName evidence="6">Trehalose 6-phosphate phosphatase</fullName>
        <ecNumber evidence="6">3.1.3.12</ecNumber>
    </recommendedName>
</protein>
<comment type="similarity">
    <text evidence="3 6">Belongs to the trehalose phosphatase family.</text>
</comment>
<dbReference type="InterPro" id="IPR023214">
    <property type="entry name" value="HAD_sf"/>
</dbReference>
<gene>
    <name evidence="8" type="ORF">EDD28_0688</name>
</gene>
<dbReference type="RefSeq" id="WP_123738337.1">
    <property type="nucleotide sequence ID" value="NZ_RKHQ01000001.1"/>
</dbReference>
<keyword evidence="9" id="KW-1185">Reference proteome</keyword>
<accession>A0A3N2D8K2</accession>
<organism evidence="8 9">
    <name type="scientific">Salana multivorans</name>
    <dbReference type="NCBI Taxonomy" id="120377"/>
    <lineage>
        <taxon>Bacteria</taxon>
        <taxon>Bacillati</taxon>
        <taxon>Actinomycetota</taxon>
        <taxon>Actinomycetes</taxon>
        <taxon>Micrococcales</taxon>
        <taxon>Beutenbergiaceae</taxon>
        <taxon>Salana</taxon>
    </lineage>
</organism>
<evidence type="ECO:0000313" key="9">
    <source>
        <dbReference type="Proteomes" id="UP000275356"/>
    </source>
</evidence>
<dbReference type="Gene3D" id="3.40.50.1000">
    <property type="entry name" value="HAD superfamily/HAD-like"/>
    <property type="match status" value="1"/>
</dbReference>
<dbReference type="InterPro" id="IPR003337">
    <property type="entry name" value="Trehalose_PPase"/>
</dbReference>
<dbReference type="InterPro" id="IPR006379">
    <property type="entry name" value="HAD-SF_hydro_IIB"/>
</dbReference>
<dbReference type="GO" id="GO:0005992">
    <property type="term" value="P:trehalose biosynthetic process"/>
    <property type="evidence" value="ECO:0007669"/>
    <property type="project" value="UniProtKB-UniPathway"/>
</dbReference>
<evidence type="ECO:0000256" key="1">
    <source>
        <dbReference type="ARBA" id="ARBA00000500"/>
    </source>
</evidence>
<dbReference type="OrthoDB" id="9816160at2"/>
<keyword evidence="6" id="KW-0460">Magnesium</keyword>
<evidence type="ECO:0000256" key="4">
    <source>
        <dbReference type="ARBA" id="ARBA00022801"/>
    </source>
</evidence>
<dbReference type="SUPFAM" id="SSF56784">
    <property type="entry name" value="HAD-like"/>
    <property type="match status" value="1"/>
</dbReference>
<dbReference type="NCBIfam" id="TIGR00685">
    <property type="entry name" value="T6PP"/>
    <property type="match status" value="1"/>
</dbReference>
<evidence type="ECO:0000256" key="2">
    <source>
        <dbReference type="ARBA" id="ARBA00005199"/>
    </source>
</evidence>
<dbReference type="PANTHER" id="PTHR43768:SF3">
    <property type="entry name" value="TREHALOSE 6-PHOSPHATE PHOSPHATASE"/>
    <property type="match status" value="1"/>
</dbReference>
<dbReference type="PANTHER" id="PTHR43768">
    <property type="entry name" value="TREHALOSE 6-PHOSPHATE PHOSPHATASE"/>
    <property type="match status" value="1"/>
</dbReference>
<comment type="function">
    <text evidence="5 6">Removes the phosphate from trehalose 6-phosphate to produce free trehalose.</text>
</comment>
<comment type="catalytic activity">
    <reaction evidence="1 6">
        <text>alpha,alpha-trehalose 6-phosphate + H2O = alpha,alpha-trehalose + phosphate</text>
        <dbReference type="Rhea" id="RHEA:23420"/>
        <dbReference type="ChEBI" id="CHEBI:15377"/>
        <dbReference type="ChEBI" id="CHEBI:16551"/>
        <dbReference type="ChEBI" id="CHEBI:43474"/>
        <dbReference type="ChEBI" id="CHEBI:58429"/>
        <dbReference type="EC" id="3.1.3.12"/>
    </reaction>
</comment>
<name>A0A3N2D8K2_9MICO</name>
<dbReference type="InterPro" id="IPR036412">
    <property type="entry name" value="HAD-like_sf"/>
</dbReference>
<dbReference type="GO" id="GO:0004805">
    <property type="term" value="F:trehalose-phosphatase activity"/>
    <property type="evidence" value="ECO:0007669"/>
    <property type="project" value="UniProtKB-EC"/>
</dbReference>
<evidence type="ECO:0000313" key="8">
    <source>
        <dbReference type="EMBL" id="ROR96113.1"/>
    </source>
</evidence>
<evidence type="ECO:0000256" key="3">
    <source>
        <dbReference type="ARBA" id="ARBA00008770"/>
    </source>
</evidence>
<evidence type="ECO:0000256" key="6">
    <source>
        <dbReference type="RuleBase" id="RU361117"/>
    </source>
</evidence>
<dbReference type="InterPro" id="IPR044651">
    <property type="entry name" value="OTSB-like"/>
</dbReference>
<dbReference type="Proteomes" id="UP000275356">
    <property type="component" value="Unassembled WGS sequence"/>
</dbReference>
<dbReference type="AlphaFoldDB" id="A0A3N2D8K2"/>
<evidence type="ECO:0000256" key="5">
    <source>
        <dbReference type="ARBA" id="ARBA00024179"/>
    </source>
</evidence>
<dbReference type="Pfam" id="PF02358">
    <property type="entry name" value="Trehalose_PPase"/>
    <property type="match status" value="1"/>
</dbReference>
<dbReference type="Gene3D" id="3.30.70.1020">
    <property type="entry name" value="Trehalose-6-phosphate phosphatase related protein, domain 2"/>
    <property type="match status" value="1"/>
</dbReference>
<dbReference type="NCBIfam" id="TIGR01484">
    <property type="entry name" value="HAD-SF-IIB"/>
    <property type="match status" value="1"/>
</dbReference>
<comment type="cofactor">
    <cofactor evidence="6">
        <name>Mg(2+)</name>
        <dbReference type="ChEBI" id="CHEBI:18420"/>
    </cofactor>
</comment>
<feature type="region of interest" description="Disordered" evidence="7">
    <location>
        <begin position="92"/>
        <end position="116"/>
    </location>
</feature>
<keyword evidence="6" id="KW-0479">Metal-binding</keyword>
<comment type="caution">
    <text evidence="8">The sequence shown here is derived from an EMBL/GenBank/DDBJ whole genome shotgun (WGS) entry which is preliminary data.</text>
</comment>
<comment type="pathway">
    <text evidence="2 6">Glycan biosynthesis; trehalose biosynthesis.</text>
</comment>
<dbReference type="GO" id="GO:0046872">
    <property type="term" value="F:metal ion binding"/>
    <property type="evidence" value="ECO:0007669"/>
    <property type="project" value="UniProtKB-KW"/>
</dbReference>
<proteinExistence type="inferred from homology"/>
<dbReference type="UniPathway" id="UPA00299"/>
<reference evidence="8 9" key="1">
    <citation type="submission" date="2018-11" db="EMBL/GenBank/DDBJ databases">
        <title>Sequencing the genomes of 1000 actinobacteria strains.</title>
        <authorList>
            <person name="Klenk H.-P."/>
        </authorList>
    </citation>
    <scope>NUCLEOTIDE SEQUENCE [LARGE SCALE GENOMIC DNA]</scope>
    <source>
        <strain evidence="8 9">DSM 13521</strain>
    </source>
</reference>
<evidence type="ECO:0000256" key="7">
    <source>
        <dbReference type="SAM" id="MobiDB-lite"/>
    </source>
</evidence>